<comment type="caution">
    <text evidence="4">The sequence shown here is derived from an EMBL/GenBank/DDBJ whole genome shotgun (WGS) entry which is preliminary data.</text>
</comment>
<accession>A0ABD6IEC2</accession>
<dbReference type="PANTHER" id="PTHR45663:SF11">
    <property type="entry name" value="GEO12009P1"/>
    <property type="match status" value="1"/>
</dbReference>
<evidence type="ECO:0000313" key="4">
    <source>
        <dbReference type="EMBL" id="MXR43888.1"/>
    </source>
</evidence>
<proteinExistence type="inferred from homology"/>
<dbReference type="InterPro" id="IPR036249">
    <property type="entry name" value="Thioredoxin-like_sf"/>
</dbReference>
<organism evidence="4 5">
    <name type="scientific">Mesomycoplasma hyorhinis</name>
    <name type="common">Mycoplasma hyorhinis</name>
    <dbReference type="NCBI Taxonomy" id="2100"/>
    <lineage>
        <taxon>Bacteria</taxon>
        <taxon>Bacillati</taxon>
        <taxon>Mycoplasmatota</taxon>
        <taxon>Mycoplasmoidales</taxon>
        <taxon>Metamycoplasmataceae</taxon>
        <taxon>Mesomycoplasma</taxon>
    </lineage>
</organism>
<name>A0ABD6IEC2_MESHY</name>
<feature type="domain" description="Thioredoxin" evidence="3">
    <location>
        <begin position="1"/>
        <end position="115"/>
    </location>
</feature>
<dbReference type="SUPFAM" id="SSF52833">
    <property type="entry name" value="Thioredoxin-like"/>
    <property type="match status" value="1"/>
</dbReference>
<keyword evidence="2" id="KW-0676">Redox-active center</keyword>
<dbReference type="InterPro" id="IPR013766">
    <property type="entry name" value="Thioredoxin_domain"/>
</dbReference>
<dbReference type="CDD" id="cd02947">
    <property type="entry name" value="TRX_family"/>
    <property type="match status" value="1"/>
</dbReference>
<dbReference type="Gene3D" id="3.40.30.10">
    <property type="entry name" value="Glutaredoxin"/>
    <property type="match status" value="1"/>
</dbReference>
<evidence type="ECO:0000313" key="5">
    <source>
        <dbReference type="Proteomes" id="UP001193384"/>
    </source>
</evidence>
<dbReference type="Pfam" id="PF00085">
    <property type="entry name" value="Thioredoxin"/>
    <property type="match status" value="1"/>
</dbReference>
<dbReference type="RefSeq" id="WP_020104539.1">
    <property type="nucleotide sequence ID" value="NZ_CP102736.1"/>
</dbReference>
<reference evidence="4 5" key="1">
    <citation type="submission" date="2018-07" db="EMBL/GenBank/DDBJ databases">
        <title>Genetic characterization of Mycoplasma hyopneumoniae, M. hyorhinis and M. flocculare isolates through whole genome sequencing analysis: comparative analysis of sequence types and putative genes involved in virulence.</title>
        <authorList>
            <person name="Fourour S."/>
            <person name="Lucas P."/>
            <person name="Touzain F."/>
            <person name="Tocqueville V."/>
            <person name="Kempf I."/>
            <person name="Marois-Crehan C."/>
        </authorList>
    </citation>
    <scope>NUCLEOTIDE SEQUENCE [LARGE SCALE GENOMIC DNA]</scope>
    <source>
        <strain evidence="4 5">MHR389</strain>
    </source>
</reference>
<comment type="similarity">
    <text evidence="1">Belongs to the thioredoxin family.</text>
</comment>
<dbReference type="EMBL" id="QQQW01000017">
    <property type="protein sequence ID" value="MXR43888.1"/>
    <property type="molecule type" value="Genomic_DNA"/>
</dbReference>
<dbReference type="PROSITE" id="PS51352">
    <property type="entry name" value="THIOREDOXIN_2"/>
    <property type="match status" value="1"/>
</dbReference>
<sequence>MKVIKMQLEKLLWKDAQNKIEKGVVLLEFYVTWCGDCKMMAPVMENLSNYYKDNPNVQIIKVDAEESGLFRKQGTRFEVLKVPTQLVLKDGEILFKNFEYCPKEKLIQEVDKALAK</sequence>
<dbReference type="PANTHER" id="PTHR45663">
    <property type="entry name" value="GEO12009P1"/>
    <property type="match status" value="1"/>
</dbReference>
<evidence type="ECO:0000256" key="1">
    <source>
        <dbReference type="ARBA" id="ARBA00008987"/>
    </source>
</evidence>
<evidence type="ECO:0000259" key="3">
    <source>
        <dbReference type="PROSITE" id="PS51352"/>
    </source>
</evidence>
<dbReference type="Proteomes" id="UP001193384">
    <property type="component" value="Unassembled WGS sequence"/>
</dbReference>
<gene>
    <name evidence="4" type="ORF">DR101_02935</name>
</gene>
<protein>
    <submittedName>
        <fullName evidence="4">Thioredoxin</fullName>
    </submittedName>
</protein>
<dbReference type="AlphaFoldDB" id="A0ABD6IEC2"/>
<evidence type="ECO:0000256" key="2">
    <source>
        <dbReference type="ARBA" id="ARBA00023284"/>
    </source>
</evidence>